<dbReference type="Proteomes" id="UP000242141">
    <property type="component" value="Unassembled WGS sequence"/>
</dbReference>
<organism evidence="1 2">
    <name type="scientific">Candidatus Hepatoplasma crinochetorum</name>
    <dbReference type="NCBI Taxonomy" id="295596"/>
    <lineage>
        <taxon>Bacteria</taxon>
        <taxon>Bacillati</taxon>
        <taxon>Mycoplasmatota</taxon>
        <taxon>Mollicutes</taxon>
        <taxon>Candidatus Hepatoplasmataceae</taxon>
        <taxon>Candidatus Hepatoplasma</taxon>
    </lineage>
</organism>
<protein>
    <submittedName>
        <fullName evidence="1">| / dUTP diphosphatase / 120248:120742 Reverse</fullName>
    </submittedName>
</protein>
<dbReference type="InterPro" id="IPR014871">
    <property type="entry name" value="dUTPase/dCTP_pyrophosphatase"/>
</dbReference>
<keyword evidence="2" id="KW-1185">Reference proteome</keyword>
<evidence type="ECO:0000313" key="1">
    <source>
        <dbReference type="EMBL" id="CRX37248.1"/>
    </source>
</evidence>
<dbReference type="EMBL" id="CWGI01000001">
    <property type="protein sequence ID" value="CRX37248.1"/>
    <property type="molecule type" value="Genomic_DNA"/>
</dbReference>
<gene>
    <name evidence="1" type="ORF">HEPPS_04780</name>
</gene>
<dbReference type="PIRSF" id="PIRSF030140">
    <property type="entry name" value="UCP030140"/>
    <property type="match status" value="1"/>
</dbReference>
<dbReference type="InterPro" id="IPR016947">
    <property type="entry name" value="UCP030140"/>
</dbReference>
<accession>A0A0G7ZNE9</accession>
<dbReference type="CDD" id="cd11527">
    <property type="entry name" value="NTP-PPase_dUTPase"/>
    <property type="match status" value="1"/>
</dbReference>
<evidence type="ECO:0000313" key="2">
    <source>
        <dbReference type="Proteomes" id="UP000242141"/>
    </source>
</evidence>
<reference evidence="2" key="1">
    <citation type="submission" date="2015-05" db="EMBL/GenBank/DDBJ databases">
        <authorList>
            <person name="Collingro A."/>
        </authorList>
    </citation>
    <scope>NUCLEOTIDE SEQUENCE [LARGE SCALE GENOMIC DNA]</scope>
    <source>
        <strain evidence="2">Ps</strain>
    </source>
</reference>
<dbReference type="Gene3D" id="1.10.4010.10">
    <property type="entry name" value="Type II deoxyuridine triphosphatase"/>
    <property type="match status" value="1"/>
</dbReference>
<proteinExistence type="predicted"/>
<dbReference type="Pfam" id="PF08761">
    <property type="entry name" value="dUTPase_2"/>
    <property type="match status" value="1"/>
</dbReference>
<name>A0A0G7ZNE9_9MOLU</name>
<sequence length="166" mass="20140">MILKINFKNISDQQKILDQYILKKSNFKNNQEIFNKKIIAIFVELGEFANELRFFKYWSKKEHSKKEVILDEFVDIIHFLISIANDLKYDDWDIEIKEENKEIEILYLEIINLILVLQKKQEKKALKEIFVKLLQIGIYYDFEVGEIFNSYKLKNQINFTRQDTNY</sequence>
<dbReference type="SUPFAM" id="SSF101386">
    <property type="entry name" value="all-alpha NTP pyrophosphatases"/>
    <property type="match status" value="1"/>
</dbReference>
<dbReference type="AlphaFoldDB" id="A0A0G7ZNE9"/>